<gene>
    <name evidence="2" type="ORF">TI39_contig272g00014</name>
</gene>
<evidence type="ECO:0000313" key="2">
    <source>
        <dbReference type="EMBL" id="KJY01913.1"/>
    </source>
</evidence>
<feature type="compositionally biased region" description="Polar residues" evidence="1">
    <location>
        <begin position="547"/>
        <end position="574"/>
    </location>
</feature>
<name>A0A0F4GXZ8_9PEZI</name>
<dbReference type="SUPFAM" id="SSF52047">
    <property type="entry name" value="RNI-like"/>
    <property type="match status" value="1"/>
</dbReference>
<organism evidence="2 3">
    <name type="scientific">Zymoseptoria brevis</name>
    <dbReference type="NCBI Taxonomy" id="1047168"/>
    <lineage>
        <taxon>Eukaryota</taxon>
        <taxon>Fungi</taxon>
        <taxon>Dikarya</taxon>
        <taxon>Ascomycota</taxon>
        <taxon>Pezizomycotina</taxon>
        <taxon>Dothideomycetes</taxon>
        <taxon>Dothideomycetidae</taxon>
        <taxon>Mycosphaerellales</taxon>
        <taxon>Mycosphaerellaceae</taxon>
        <taxon>Zymoseptoria</taxon>
    </lineage>
</organism>
<evidence type="ECO:0000313" key="3">
    <source>
        <dbReference type="Proteomes" id="UP000033647"/>
    </source>
</evidence>
<protein>
    <recommendedName>
        <fullName evidence="4">Leucine rich repeat protein</fullName>
    </recommendedName>
</protein>
<feature type="compositionally biased region" description="Basic residues" evidence="1">
    <location>
        <begin position="20"/>
        <end position="33"/>
    </location>
</feature>
<proteinExistence type="predicted"/>
<feature type="region of interest" description="Disordered" evidence="1">
    <location>
        <begin position="13"/>
        <end position="61"/>
    </location>
</feature>
<reference evidence="2 3" key="1">
    <citation type="submission" date="2015-03" db="EMBL/GenBank/DDBJ databases">
        <title>RNA-seq based gene annotation and comparative genomics of four Zymoseptoria species reveal species-specific pathogenicity related genes and transposable element activity.</title>
        <authorList>
            <person name="Grandaubert J."/>
            <person name="Bhattacharyya A."/>
            <person name="Stukenbrock E.H."/>
        </authorList>
    </citation>
    <scope>NUCLEOTIDE SEQUENCE [LARGE SCALE GENOMIC DNA]</scope>
    <source>
        <strain evidence="2 3">Zb18110</strain>
    </source>
</reference>
<feature type="region of interest" description="Disordered" evidence="1">
    <location>
        <begin position="95"/>
        <end position="117"/>
    </location>
</feature>
<feature type="compositionally biased region" description="Polar residues" evidence="1">
    <location>
        <begin position="411"/>
        <end position="422"/>
    </location>
</feature>
<evidence type="ECO:0008006" key="4">
    <source>
        <dbReference type="Google" id="ProtNLM"/>
    </source>
</evidence>
<dbReference type="InterPro" id="IPR032675">
    <property type="entry name" value="LRR_dom_sf"/>
</dbReference>
<dbReference type="Proteomes" id="UP000033647">
    <property type="component" value="Unassembled WGS sequence"/>
</dbReference>
<evidence type="ECO:0000256" key="1">
    <source>
        <dbReference type="SAM" id="MobiDB-lite"/>
    </source>
</evidence>
<feature type="region of interest" description="Disordered" evidence="1">
    <location>
        <begin position="541"/>
        <end position="610"/>
    </location>
</feature>
<dbReference type="Gene3D" id="3.80.10.10">
    <property type="entry name" value="Ribonuclease Inhibitor"/>
    <property type="match status" value="1"/>
</dbReference>
<keyword evidence="3" id="KW-1185">Reference proteome</keyword>
<dbReference type="EMBL" id="LAFY01000264">
    <property type="protein sequence ID" value="KJY01913.1"/>
    <property type="molecule type" value="Genomic_DNA"/>
</dbReference>
<dbReference type="OrthoDB" id="9876299at2759"/>
<comment type="caution">
    <text evidence="2">The sequence shown here is derived from an EMBL/GenBank/DDBJ whole genome shotgun (WGS) entry which is preliminary data.</text>
</comment>
<feature type="region of interest" description="Disordered" evidence="1">
    <location>
        <begin position="411"/>
        <end position="457"/>
    </location>
</feature>
<dbReference type="AlphaFoldDB" id="A0A0F4GXZ8"/>
<sequence>MNHHRLRRGLIALATSFSGKTRHGHQKGARQRPYKSGPISTSWTDLCDTDTDEEPITSRSIMGGKSNKFDYTNRANSGAALGHIIARDLEKEATKAARGAERRDSRARKRSGSGIGGQDEVCHGGHILDLKVPGKELGDEGLIAMAEGLVSVLSEESVAAKIALEDLVLSDNAITTVSLARLAPVIVLARYSLKTLNLANNKIRVETDQEAAAWEHFLRAFRGCYKLRRLDLSGNPELGAKAMEIFARVHMAERHITPMPAGGETSVISLAEEMGEQAEVDTTTEMTANADPINNLMAQGTVLKRRCGLRSIPYITLNNVGLTDRGAMFLSYVLEEHYYPSQLIDDLNAALPGSNIAAYQQDTNFSGIDWDEHEPGLGRDGLHLLKKTELFRRQTVLEDDHGTLASLELTTHTSHGSENHPPNGSIRGSVDRRHSRALPGDRRTSIRSIRTADGGEHELSDLESARRRLQRSIIAADGACIVDLWRTGLRLVTSSRVLSGIGPLSRNLQRLYYSGPPRFDFAQTGTEKSVAARPVTPNAPAIEVTPSFDSGLSSPFAQTRRPSCTSITSSTSGLAPNVPEQPLTDVTNTPETPKRNFKPHRKGAFSDGSDLHAVTQKLDSLLVRSHNPQRFVRWQEERIAAEPDMKRTFRDTRVPSHLPGSLRDRIAEISVSENEVALLSEQQRQDAIKWGRTRRNFETEKEWRKMADSAQVWTLLENIGCLDYHRGE</sequence>
<accession>A0A0F4GXZ8</accession>
<feature type="compositionally biased region" description="Basic and acidic residues" evidence="1">
    <location>
        <begin position="95"/>
        <end position="104"/>
    </location>
</feature>